<evidence type="ECO:0000313" key="9">
    <source>
        <dbReference type="Proteomes" id="UP000426246"/>
    </source>
</evidence>
<dbReference type="GO" id="GO:0003677">
    <property type="term" value="F:DNA binding"/>
    <property type="evidence" value="ECO:0007669"/>
    <property type="project" value="UniProtKB-KW"/>
</dbReference>
<dbReference type="SUPFAM" id="SSF88946">
    <property type="entry name" value="Sigma2 domain of RNA polymerase sigma factors"/>
    <property type="match status" value="1"/>
</dbReference>
<dbReference type="EMBL" id="CP034235">
    <property type="protein sequence ID" value="QGQ98998.1"/>
    <property type="molecule type" value="Genomic_DNA"/>
</dbReference>
<keyword evidence="4" id="KW-0238">DNA-binding</keyword>
<dbReference type="Pfam" id="PF08281">
    <property type="entry name" value="Sigma70_r4_2"/>
    <property type="match status" value="1"/>
</dbReference>
<dbReference type="RefSeq" id="WP_155704106.1">
    <property type="nucleotide sequence ID" value="NZ_CP034235.1"/>
</dbReference>
<dbReference type="OrthoDB" id="2381154at2"/>
<dbReference type="InterPro" id="IPR013325">
    <property type="entry name" value="RNA_pol_sigma_r2"/>
</dbReference>
<dbReference type="GO" id="GO:0016987">
    <property type="term" value="F:sigma factor activity"/>
    <property type="evidence" value="ECO:0007669"/>
    <property type="project" value="UniProtKB-KW"/>
</dbReference>
<keyword evidence="2" id="KW-0805">Transcription regulation</keyword>
<dbReference type="Gene3D" id="1.10.1740.10">
    <property type="match status" value="1"/>
</dbReference>
<dbReference type="InterPro" id="IPR007627">
    <property type="entry name" value="RNA_pol_sigma70_r2"/>
</dbReference>
<evidence type="ECO:0000256" key="3">
    <source>
        <dbReference type="ARBA" id="ARBA00023082"/>
    </source>
</evidence>
<organism evidence="8 9">
    <name type="scientific">Paenibacillus psychroresistens</name>
    <dbReference type="NCBI Taxonomy" id="1778678"/>
    <lineage>
        <taxon>Bacteria</taxon>
        <taxon>Bacillati</taxon>
        <taxon>Bacillota</taxon>
        <taxon>Bacilli</taxon>
        <taxon>Bacillales</taxon>
        <taxon>Paenibacillaceae</taxon>
        <taxon>Paenibacillus</taxon>
    </lineage>
</organism>
<evidence type="ECO:0000256" key="5">
    <source>
        <dbReference type="ARBA" id="ARBA00023163"/>
    </source>
</evidence>
<reference evidence="9" key="1">
    <citation type="submission" date="2018-11" db="EMBL/GenBank/DDBJ databases">
        <title>Complete genome sequence of Paenibacillus sp. ML311-T8.</title>
        <authorList>
            <person name="Nam Y.-D."/>
            <person name="Kang J."/>
            <person name="Chung W.-H."/>
            <person name="Park Y.S."/>
        </authorList>
    </citation>
    <scope>NUCLEOTIDE SEQUENCE [LARGE SCALE GENOMIC DNA]</scope>
    <source>
        <strain evidence="9">ML311-T8</strain>
    </source>
</reference>
<dbReference type="Gene3D" id="1.10.10.10">
    <property type="entry name" value="Winged helix-like DNA-binding domain superfamily/Winged helix DNA-binding domain"/>
    <property type="match status" value="1"/>
</dbReference>
<dbReference type="Pfam" id="PF04542">
    <property type="entry name" value="Sigma70_r2"/>
    <property type="match status" value="1"/>
</dbReference>
<dbReference type="PANTHER" id="PTHR43133">
    <property type="entry name" value="RNA POLYMERASE ECF-TYPE SIGMA FACTO"/>
    <property type="match status" value="1"/>
</dbReference>
<evidence type="ECO:0000259" key="6">
    <source>
        <dbReference type="Pfam" id="PF04542"/>
    </source>
</evidence>
<dbReference type="SUPFAM" id="SSF54593">
    <property type="entry name" value="Glyoxalase/Bleomycin resistance protein/Dihydroxybiphenyl dioxygenase"/>
    <property type="match status" value="1"/>
</dbReference>
<evidence type="ECO:0000256" key="2">
    <source>
        <dbReference type="ARBA" id="ARBA00023015"/>
    </source>
</evidence>
<dbReference type="InterPro" id="IPR039425">
    <property type="entry name" value="RNA_pol_sigma-70-like"/>
</dbReference>
<dbReference type="InterPro" id="IPR013324">
    <property type="entry name" value="RNA_pol_sigma_r3/r4-like"/>
</dbReference>
<name>A0A6B8RV23_9BACL</name>
<dbReference type="InterPro" id="IPR029068">
    <property type="entry name" value="Glyas_Bleomycin-R_OHBP_Dase"/>
</dbReference>
<dbReference type="NCBIfam" id="TIGR02937">
    <property type="entry name" value="sigma70-ECF"/>
    <property type="match status" value="1"/>
</dbReference>
<comment type="similarity">
    <text evidence="1">Belongs to the sigma-70 factor family. ECF subfamily.</text>
</comment>
<evidence type="ECO:0000256" key="1">
    <source>
        <dbReference type="ARBA" id="ARBA00010641"/>
    </source>
</evidence>
<dbReference type="PANTHER" id="PTHR43133:SF8">
    <property type="entry name" value="RNA POLYMERASE SIGMA FACTOR HI_1459-RELATED"/>
    <property type="match status" value="1"/>
</dbReference>
<feature type="domain" description="RNA polymerase sigma factor 70 region 4 type 2" evidence="7">
    <location>
        <begin position="106"/>
        <end position="158"/>
    </location>
</feature>
<dbReference type="GO" id="GO:0006352">
    <property type="term" value="P:DNA-templated transcription initiation"/>
    <property type="evidence" value="ECO:0007669"/>
    <property type="project" value="InterPro"/>
</dbReference>
<proteinExistence type="inferred from homology"/>
<dbReference type="SUPFAM" id="SSF88659">
    <property type="entry name" value="Sigma3 and sigma4 domains of RNA polymerase sigma factors"/>
    <property type="match status" value="1"/>
</dbReference>
<gene>
    <name evidence="8" type="ORF">EHS13_31040</name>
</gene>
<protein>
    <submittedName>
        <fullName evidence="8">RNA polymerase sigma factor</fullName>
    </submittedName>
</protein>
<dbReference type="InterPro" id="IPR014284">
    <property type="entry name" value="RNA_pol_sigma-70_dom"/>
</dbReference>
<accession>A0A6B8RV23</accession>
<evidence type="ECO:0000256" key="4">
    <source>
        <dbReference type="ARBA" id="ARBA00023125"/>
    </source>
</evidence>
<keyword evidence="3" id="KW-0731">Sigma factor</keyword>
<sequence>MPEFSTNVDERFHSEMEQRLPYLQAYCRKLTGTSWDADDLLQETLMKFYTSLCKNEARQITTSYLCRIAKNTWIDWCRKRKAVDVPLDEGLLVPTEPGTNSEDVQEALEVLAEQLPVRQAVVLLLMDVFHFTAKETAKRIYATEGAVQAALHRARAKLQFISTQTTANKIKHTSSRESASIGDLLKVFLGAFQAGDPEKIFTAYNLLNLTGISFTRMERDGSSLYLYFRDPDGHVLMVTSY</sequence>
<dbReference type="Proteomes" id="UP000426246">
    <property type="component" value="Chromosome"/>
</dbReference>
<dbReference type="InterPro" id="IPR036388">
    <property type="entry name" value="WH-like_DNA-bd_sf"/>
</dbReference>
<dbReference type="KEGG" id="ppsc:EHS13_31040"/>
<dbReference type="AlphaFoldDB" id="A0A6B8RV23"/>
<dbReference type="InterPro" id="IPR013249">
    <property type="entry name" value="RNA_pol_sigma70_r4_t2"/>
</dbReference>
<evidence type="ECO:0000259" key="7">
    <source>
        <dbReference type="Pfam" id="PF08281"/>
    </source>
</evidence>
<evidence type="ECO:0000313" key="8">
    <source>
        <dbReference type="EMBL" id="QGQ98998.1"/>
    </source>
</evidence>
<keyword evidence="5" id="KW-0804">Transcription</keyword>
<feature type="domain" description="RNA polymerase sigma-70 region 2" evidence="6">
    <location>
        <begin position="17"/>
        <end position="81"/>
    </location>
</feature>
<keyword evidence="9" id="KW-1185">Reference proteome</keyword>